<dbReference type="PANTHER" id="PTHR16138:SF7">
    <property type="entry name" value="PALMITOYL-PROTEIN THIOESTERASE ABHD10, MITOCHONDRIAL"/>
    <property type="match status" value="1"/>
</dbReference>
<dbReference type="InterPro" id="IPR000073">
    <property type="entry name" value="AB_hydrolase_1"/>
</dbReference>
<evidence type="ECO:0000256" key="5">
    <source>
        <dbReference type="ARBA" id="ARBA00039314"/>
    </source>
</evidence>
<keyword evidence="14" id="KW-1185">Reference proteome</keyword>
<dbReference type="InterPro" id="IPR052382">
    <property type="entry name" value="ABHD10_acyl-thioesterase"/>
</dbReference>
<keyword evidence="2 13" id="KW-0378">Hydrolase</keyword>
<dbReference type="Pfam" id="PF00561">
    <property type="entry name" value="Abhydrolase_1"/>
    <property type="match status" value="1"/>
</dbReference>
<dbReference type="InterPro" id="IPR029058">
    <property type="entry name" value="AB_hydrolase_fold"/>
</dbReference>
<comment type="catalytic activity">
    <reaction evidence="11">
        <text>mycophenolic acid O-acyl-beta-D-glucuronide + H2O = mycophenolate + D-glucuronate + H(+)</text>
        <dbReference type="Rhea" id="RHEA:34179"/>
        <dbReference type="ChEBI" id="CHEBI:15377"/>
        <dbReference type="ChEBI" id="CHEBI:15378"/>
        <dbReference type="ChEBI" id="CHEBI:58720"/>
        <dbReference type="ChEBI" id="CHEBI:62932"/>
        <dbReference type="ChEBI" id="CHEBI:66982"/>
        <dbReference type="EC" id="3.1.1.93"/>
    </reaction>
    <physiologicalReaction direction="left-to-right" evidence="11">
        <dbReference type="Rhea" id="RHEA:34180"/>
    </physiologicalReaction>
</comment>
<evidence type="ECO:0000256" key="11">
    <source>
        <dbReference type="ARBA" id="ARBA00047972"/>
    </source>
</evidence>
<dbReference type="Proteomes" id="UP001623290">
    <property type="component" value="Chromosome"/>
</dbReference>
<evidence type="ECO:0000313" key="13">
    <source>
        <dbReference type="EMBL" id="WRY34076.1"/>
    </source>
</evidence>
<keyword evidence="3" id="KW-0809">Transit peptide</keyword>
<evidence type="ECO:0000256" key="9">
    <source>
        <dbReference type="ARBA" id="ARBA00046047"/>
    </source>
</evidence>
<dbReference type="RefSeq" id="WP_406721081.1">
    <property type="nucleotide sequence ID" value="NZ_CP135443.1"/>
</dbReference>
<evidence type="ECO:0000259" key="12">
    <source>
        <dbReference type="Pfam" id="PF00561"/>
    </source>
</evidence>
<evidence type="ECO:0000256" key="10">
    <source>
        <dbReference type="ARBA" id="ARBA00047409"/>
    </source>
</evidence>
<feature type="domain" description="AB hydrolase-1" evidence="12">
    <location>
        <begin position="51"/>
        <end position="137"/>
    </location>
</feature>
<dbReference type="EMBL" id="CP135443">
    <property type="protein sequence ID" value="WRY34076.1"/>
    <property type="molecule type" value="Genomic_DNA"/>
</dbReference>
<proteinExistence type="predicted"/>
<evidence type="ECO:0000256" key="6">
    <source>
        <dbReference type="ARBA" id="ARBA00041520"/>
    </source>
</evidence>
<comment type="catalytic activity">
    <reaction evidence="10">
        <text>S-hexadecanoyl-L-cysteinyl-[protein] + H2O = L-cysteinyl-[protein] + hexadecanoate + H(+)</text>
        <dbReference type="Rhea" id="RHEA:19233"/>
        <dbReference type="Rhea" id="RHEA-COMP:10131"/>
        <dbReference type="Rhea" id="RHEA-COMP:11032"/>
        <dbReference type="ChEBI" id="CHEBI:7896"/>
        <dbReference type="ChEBI" id="CHEBI:15377"/>
        <dbReference type="ChEBI" id="CHEBI:15378"/>
        <dbReference type="ChEBI" id="CHEBI:29950"/>
        <dbReference type="ChEBI" id="CHEBI:74151"/>
        <dbReference type="EC" id="3.1.2.22"/>
    </reaction>
    <physiologicalReaction direction="left-to-right" evidence="10">
        <dbReference type="Rhea" id="RHEA:19234"/>
    </physiologicalReaction>
</comment>
<dbReference type="PANTHER" id="PTHR16138">
    <property type="entry name" value="MYCOPHENOLIC ACID ACYL-GLUCURONIDE ESTERASE, MITOCHONDRIAL"/>
    <property type="match status" value="1"/>
</dbReference>
<sequence length="248" mass="27175">MTDFLTTPEGRKIGYNRIEGSEPGIVFLGGLRSDMEGTKALALEQWAKAQGKSFLRFDYSGHGVSSGTFEEGAIGDWFEDAMAAITTLTSGPQVLVGSSMGGWVSLLVARTIPDRVAGLVTIAAAPDFTEDGYWASFDKDTKHKLEAEGQIAIPSDYGEPMIITRRLINEGRTRLVLRDPLSLPFPTRLLQGTNDEAVPYDWAIRLLNHADCPDMTLQLVKGADHRFSDEDCLKMIERAVADVLARIP</sequence>
<evidence type="ECO:0000256" key="1">
    <source>
        <dbReference type="ARBA" id="ARBA00012423"/>
    </source>
</evidence>
<comment type="function">
    <text evidence="9">Acts as an acyl-protein thioesterase that hydrolyzes fatty acids from acylated residues in proteins. Regulates the mitochondrial S-depalmitoylation of the nucleophilic active site residue of peroxiredoxin-5/PRDX5, a key antioxidant protein, therefore modulating mitochondrial antioxidant ability. Also catalyzes the deglucuronidation of mycophenolic acid acyl-glucuronide, an active metabolite of the immunosuppressant drug mycophenolate.</text>
</comment>
<dbReference type="Gene3D" id="3.40.50.1820">
    <property type="entry name" value="alpha/beta hydrolase"/>
    <property type="match status" value="1"/>
</dbReference>
<evidence type="ECO:0000313" key="14">
    <source>
        <dbReference type="Proteomes" id="UP001623290"/>
    </source>
</evidence>
<gene>
    <name evidence="13" type="ORF">RPE78_01930</name>
</gene>
<reference evidence="13 14" key="1">
    <citation type="submission" date="2023-09" db="EMBL/GenBank/DDBJ databases">
        <title>Thioclava shenzhenensis sp. nov., a multidrug resistant bacteria-antagonizing species isolated from coastal seawater.</title>
        <authorList>
            <person name="Long M."/>
        </authorList>
    </citation>
    <scope>NUCLEOTIDE SEQUENCE [LARGE SCALE GENOMIC DNA]</scope>
    <source>
        <strain evidence="13 14">FTW29</strain>
    </source>
</reference>
<name>A0ABZ1E0T4_9RHOB</name>
<protein>
    <recommendedName>
        <fullName evidence="5">Palmitoyl-protein thioesterase ABHD10, mitochondrial</fullName>
        <ecNumber evidence="4">3.1.1.93</ecNumber>
        <ecNumber evidence="1">3.1.2.22</ecNumber>
    </recommendedName>
    <alternativeName>
        <fullName evidence="7">Acyl-protein thioesterase ABHD10</fullName>
    </alternativeName>
    <alternativeName>
        <fullName evidence="8">Alpha/beta hydrolase domain-containing protein 10</fullName>
    </alternativeName>
    <alternativeName>
        <fullName evidence="6">Mycophenolic acid acyl-glucuronide esterase, mitochondrial</fullName>
    </alternativeName>
</protein>
<dbReference type="GO" id="GO:0016787">
    <property type="term" value="F:hydrolase activity"/>
    <property type="evidence" value="ECO:0007669"/>
    <property type="project" value="UniProtKB-KW"/>
</dbReference>
<accession>A0ABZ1E0T4</accession>
<evidence type="ECO:0000256" key="2">
    <source>
        <dbReference type="ARBA" id="ARBA00022801"/>
    </source>
</evidence>
<dbReference type="EC" id="3.1.1.93" evidence="4"/>
<dbReference type="SUPFAM" id="SSF53474">
    <property type="entry name" value="alpha/beta-Hydrolases"/>
    <property type="match status" value="1"/>
</dbReference>
<dbReference type="EC" id="3.1.2.22" evidence="1"/>
<evidence type="ECO:0000256" key="4">
    <source>
        <dbReference type="ARBA" id="ARBA00039132"/>
    </source>
</evidence>
<evidence type="ECO:0000256" key="7">
    <source>
        <dbReference type="ARBA" id="ARBA00042645"/>
    </source>
</evidence>
<evidence type="ECO:0000256" key="3">
    <source>
        <dbReference type="ARBA" id="ARBA00022946"/>
    </source>
</evidence>
<organism evidence="13 14">
    <name type="scientific">Thioclava litoralis</name>
    <dbReference type="NCBI Taxonomy" id="3076557"/>
    <lineage>
        <taxon>Bacteria</taxon>
        <taxon>Pseudomonadati</taxon>
        <taxon>Pseudomonadota</taxon>
        <taxon>Alphaproteobacteria</taxon>
        <taxon>Rhodobacterales</taxon>
        <taxon>Paracoccaceae</taxon>
        <taxon>Thioclava</taxon>
    </lineage>
</organism>
<evidence type="ECO:0000256" key="8">
    <source>
        <dbReference type="ARBA" id="ARBA00042704"/>
    </source>
</evidence>